<organism evidence="2 3">
    <name type="scientific">Bonamia ostreae</name>
    <dbReference type="NCBI Taxonomy" id="126728"/>
    <lineage>
        <taxon>Eukaryota</taxon>
        <taxon>Sar</taxon>
        <taxon>Rhizaria</taxon>
        <taxon>Endomyxa</taxon>
        <taxon>Ascetosporea</taxon>
        <taxon>Haplosporida</taxon>
        <taxon>Bonamia</taxon>
    </lineage>
</organism>
<feature type="compositionally biased region" description="Basic and acidic residues" evidence="1">
    <location>
        <begin position="121"/>
        <end position="134"/>
    </location>
</feature>
<gene>
    <name evidence="2" type="ORF">MHBO_004917</name>
</gene>
<feature type="region of interest" description="Disordered" evidence="1">
    <location>
        <begin position="58"/>
        <end position="100"/>
    </location>
</feature>
<protein>
    <submittedName>
        <fullName evidence="2">Uncharacterized protein</fullName>
    </submittedName>
</protein>
<name>A0ABV2AUM5_9EUKA</name>
<accession>A0ABV2AUM5</accession>
<proteinExistence type="predicted"/>
<feature type="compositionally biased region" description="Basic and acidic residues" evidence="1">
    <location>
        <begin position="58"/>
        <end position="78"/>
    </location>
</feature>
<evidence type="ECO:0000313" key="3">
    <source>
        <dbReference type="Proteomes" id="UP001439008"/>
    </source>
</evidence>
<keyword evidence="3" id="KW-1185">Reference proteome</keyword>
<dbReference type="Proteomes" id="UP001439008">
    <property type="component" value="Unassembled WGS sequence"/>
</dbReference>
<dbReference type="EMBL" id="JBDODL010005783">
    <property type="protein sequence ID" value="MES1923353.1"/>
    <property type="molecule type" value="Genomic_DNA"/>
</dbReference>
<evidence type="ECO:0000256" key="1">
    <source>
        <dbReference type="SAM" id="MobiDB-lite"/>
    </source>
</evidence>
<feature type="region of interest" description="Disordered" evidence="1">
    <location>
        <begin position="112"/>
        <end position="145"/>
    </location>
</feature>
<feature type="non-terminal residue" evidence="2">
    <location>
        <position position="145"/>
    </location>
</feature>
<sequence length="145" mass="16359">MSNFIVGQIKCRSVKKRVEEEVSLAESSAFSSMLDIVKEIKQCGGKRGASVRLKRVLEEESRDGVKRAKKETQDNEQNKKKKVTKKPQTPKAKPKLSVQKELRLREAMAFAGISLTTDNTSPEKHERTTAHTPERTLVSQKSIHN</sequence>
<reference evidence="2 3" key="1">
    <citation type="journal article" date="2024" name="BMC Biol.">
        <title>Comparative genomics of Ascetosporea gives new insight into the evolutionary basis for animal parasitism in Rhizaria.</title>
        <authorList>
            <person name="Hiltunen Thoren M."/>
            <person name="Onut-Brannstrom I."/>
            <person name="Alfjorden A."/>
            <person name="Peckova H."/>
            <person name="Swords F."/>
            <person name="Hooper C."/>
            <person name="Holzer A.S."/>
            <person name="Bass D."/>
            <person name="Burki F."/>
        </authorList>
    </citation>
    <scope>NUCLEOTIDE SEQUENCE [LARGE SCALE GENOMIC DNA]</scope>
    <source>
        <strain evidence="2">20-A016</strain>
    </source>
</reference>
<comment type="caution">
    <text evidence="2">The sequence shown here is derived from an EMBL/GenBank/DDBJ whole genome shotgun (WGS) entry which is preliminary data.</text>
</comment>
<evidence type="ECO:0000313" key="2">
    <source>
        <dbReference type="EMBL" id="MES1923353.1"/>
    </source>
</evidence>